<dbReference type="SMART" id="SM00239">
    <property type="entry name" value="C2"/>
    <property type="match status" value="1"/>
</dbReference>
<dbReference type="SUPFAM" id="SSF49562">
    <property type="entry name" value="C2 domain (Calcium/lipid-binding domain, CaLB)"/>
    <property type="match status" value="1"/>
</dbReference>
<dbReference type="InterPro" id="IPR000008">
    <property type="entry name" value="C2_dom"/>
</dbReference>
<evidence type="ECO:0000313" key="5">
    <source>
        <dbReference type="Proteomes" id="UP000095281"/>
    </source>
</evidence>
<feature type="region of interest" description="Disordered" evidence="1">
    <location>
        <begin position="202"/>
        <end position="222"/>
    </location>
</feature>
<dbReference type="Gene3D" id="2.60.40.150">
    <property type="entry name" value="C2 domain"/>
    <property type="match status" value="1"/>
</dbReference>
<reference evidence="6" key="1">
    <citation type="submission" date="2016-11" db="UniProtKB">
        <authorList>
            <consortium name="WormBaseParasite"/>
        </authorList>
    </citation>
    <scope>IDENTIFICATION</scope>
</reference>
<dbReference type="SUPFAM" id="SSF51695">
    <property type="entry name" value="PLC-like phosphodiesterases"/>
    <property type="match status" value="1"/>
</dbReference>
<dbReference type="GO" id="GO:0007186">
    <property type="term" value="P:G protein-coupled receptor signaling pathway"/>
    <property type="evidence" value="ECO:0007669"/>
    <property type="project" value="TreeGrafter"/>
</dbReference>
<dbReference type="OMA" id="HIYLHEE"/>
<dbReference type="InterPro" id="IPR001711">
    <property type="entry name" value="PLipase_C_Pinositol-sp_Y"/>
</dbReference>
<feature type="region of interest" description="Disordered" evidence="1">
    <location>
        <begin position="664"/>
        <end position="689"/>
    </location>
</feature>
<feature type="region of interest" description="Disordered" evidence="1">
    <location>
        <begin position="346"/>
        <end position="377"/>
    </location>
</feature>
<dbReference type="PROSITE" id="PS50200">
    <property type="entry name" value="RA"/>
    <property type="match status" value="2"/>
</dbReference>
<dbReference type="PROSITE" id="PS50008">
    <property type="entry name" value="PIPLC_Y_DOMAIN"/>
    <property type="match status" value="1"/>
</dbReference>
<dbReference type="GO" id="GO:0004435">
    <property type="term" value="F:phosphatidylinositol-4,5-bisphosphate phospholipase C activity"/>
    <property type="evidence" value="ECO:0007669"/>
    <property type="project" value="InterPro"/>
</dbReference>
<dbReference type="Pfam" id="PF00387">
    <property type="entry name" value="PI-PLC-Y"/>
    <property type="match status" value="1"/>
</dbReference>
<feature type="domain" description="PI-PLC Y-box" evidence="3">
    <location>
        <begin position="1"/>
        <end position="35"/>
    </location>
</feature>
<dbReference type="Gene3D" id="3.20.20.190">
    <property type="entry name" value="Phosphatidylinositol (PI) phosphodiesterase"/>
    <property type="match status" value="1"/>
</dbReference>
<dbReference type="CDD" id="cd00275">
    <property type="entry name" value="C2_PLC_like"/>
    <property type="match status" value="1"/>
</dbReference>
<dbReference type="GO" id="GO:0051209">
    <property type="term" value="P:release of sequestered calcium ion into cytosol"/>
    <property type="evidence" value="ECO:0007669"/>
    <property type="project" value="TreeGrafter"/>
</dbReference>
<dbReference type="InterPro" id="IPR000159">
    <property type="entry name" value="RA_dom"/>
</dbReference>
<feature type="domain" description="Ras-associating" evidence="4">
    <location>
        <begin position="505"/>
        <end position="616"/>
    </location>
</feature>
<feature type="compositionally biased region" description="Polar residues" evidence="1">
    <location>
        <begin position="365"/>
        <end position="377"/>
    </location>
</feature>
<dbReference type="SUPFAM" id="SSF54236">
    <property type="entry name" value="Ubiquitin-like"/>
    <property type="match status" value="2"/>
</dbReference>
<feature type="compositionally biased region" description="Low complexity" evidence="1">
    <location>
        <begin position="348"/>
        <end position="364"/>
    </location>
</feature>
<feature type="compositionally biased region" description="Polar residues" evidence="1">
    <location>
        <begin position="203"/>
        <end position="222"/>
    </location>
</feature>
<name>A0A1I8BPM6_MELHA</name>
<dbReference type="InterPro" id="IPR017946">
    <property type="entry name" value="PLC-like_Pdiesterase_TIM-brl"/>
</dbReference>
<feature type="domain" description="C2" evidence="2">
    <location>
        <begin position="42"/>
        <end position="169"/>
    </location>
</feature>
<dbReference type="GO" id="GO:0007265">
    <property type="term" value="P:Ras protein signal transduction"/>
    <property type="evidence" value="ECO:0007669"/>
    <property type="project" value="TreeGrafter"/>
</dbReference>
<proteinExistence type="predicted"/>
<dbReference type="Proteomes" id="UP000095281">
    <property type="component" value="Unplaced"/>
</dbReference>
<dbReference type="AlphaFoldDB" id="A0A1I8BPM6"/>
<evidence type="ECO:0000256" key="1">
    <source>
        <dbReference type="SAM" id="MobiDB-lite"/>
    </source>
</evidence>
<feature type="compositionally biased region" description="Low complexity" evidence="1">
    <location>
        <begin position="427"/>
        <end position="438"/>
    </location>
</feature>
<evidence type="ECO:0000259" key="3">
    <source>
        <dbReference type="PROSITE" id="PS50008"/>
    </source>
</evidence>
<dbReference type="InterPro" id="IPR001192">
    <property type="entry name" value="PI-PLC_fam"/>
</dbReference>
<dbReference type="PANTHER" id="PTHR10336:SF6">
    <property type="entry name" value="1-PHOSPHATIDYLINOSITOL 4,5-BISPHOSPHATE PHOSPHODIESTERASE EPSILON-1"/>
    <property type="match status" value="1"/>
</dbReference>
<dbReference type="GO" id="GO:0048015">
    <property type="term" value="P:phosphatidylinositol-mediated signaling"/>
    <property type="evidence" value="ECO:0007669"/>
    <property type="project" value="TreeGrafter"/>
</dbReference>
<dbReference type="SMART" id="SM00314">
    <property type="entry name" value="RA"/>
    <property type="match status" value="2"/>
</dbReference>
<dbReference type="Gene3D" id="3.10.20.90">
    <property type="entry name" value="Phosphatidylinositol 3-kinase Catalytic Subunit, Chain A, domain 1"/>
    <property type="match status" value="2"/>
</dbReference>
<accession>A0A1I8BPM6</accession>
<dbReference type="WBParaSite" id="MhA1_Contig418.frz3.fgene4">
    <property type="protein sequence ID" value="MhA1_Contig418.frz3.fgene4"/>
    <property type="gene ID" value="MhA1_Contig418.frz3.fgene4"/>
</dbReference>
<evidence type="ECO:0000259" key="2">
    <source>
        <dbReference type="PROSITE" id="PS50004"/>
    </source>
</evidence>
<dbReference type="PANTHER" id="PTHR10336">
    <property type="entry name" value="PHOSPHOINOSITIDE-SPECIFIC PHOSPHOLIPASE C FAMILY PROTEIN"/>
    <property type="match status" value="1"/>
</dbReference>
<protein>
    <submittedName>
        <fullName evidence="6">Phosphoinositide phospholipase C</fullName>
    </submittedName>
</protein>
<feature type="region of interest" description="Disordered" evidence="1">
    <location>
        <begin position="424"/>
        <end position="460"/>
    </location>
</feature>
<sequence length="721" mass="78989">MVALNFQTADVAMAVNTAMFEQTGNCGYILKPRALWDANHPLFGKFNPYSKEITSCPAIILQLTIISGQYVSPGSFSANPILEIEIIGVPVDCVKEKSKSSGGSGRNSVNPIWNHSSTFRIVFVELAFLRIAVCDGDNGKVLSQRVVPVRCLRPGYRHLPLRTPNNQPLEQSLLFIRTRFEQEEHIYLHEEDHPLPYGAPYSAQHSPHSACSNSQPHSGSVSMGTNNNYEPEMLYQVLKIDPEANVKPLFILRRQIFIIRILGLFPDDTTSIVVHAESSSTVRSVIAKALSNAGKQTENPEDYILFEENIPSIPVPPNSTSPSASASATALSSVYPLDASANIFGQQSSSTSETNTNFFSASTSIDQPSKQHPQSQHRILPHNEPILDAVMCWNGASRRFHLRKKNVDPATGRSSLFSAIMKGGGISQQQQSPHHQSPLAPRKSLGQGADDSCGTKSPSGTVHLTCRSSVDVIEPSGANTGESLEPGMHPRAKSMGETFIVCIHNISDNHPYAILRTSVNNTAKDVINQIFAKTQRFDIKLEEYALIEEVYSKEGAALPHNTAAQLAFGGGKKSVGSGGSSAPVRYRMLDPDENIWKIQSRWTSGSGRFLLEKRDQVPGKYFDKSRKPSERPRSPLFYYSMPSCAIPSVSGSNSPVTGITIAQPFTKPPSHHASSSASTPLRKISLSNMRPIQIQKRISRFGKSFTLDSSANRHKDSLERS</sequence>
<dbReference type="GO" id="GO:0046488">
    <property type="term" value="P:phosphatidylinositol metabolic process"/>
    <property type="evidence" value="ECO:0007669"/>
    <property type="project" value="TreeGrafter"/>
</dbReference>
<feature type="domain" description="Ras-associating" evidence="4">
    <location>
        <begin position="254"/>
        <end position="407"/>
    </location>
</feature>
<organism evidence="5 6">
    <name type="scientific">Meloidogyne hapla</name>
    <name type="common">Root-knot nematode worm</name>
    <dbReference type="NCBI Taxonomy" id="6305"/>
    <lineage>
        <taxon>Eukaryota</taxon>
        <taxon>Metazoa</taxon>
        <taxon>Ecdysozoa</taxon>
        <taxon>Nematoda</taxon>
        <taxon>Chromadorea</taxon>
        <taxon>Rhabditida</taxon>
        <taxon>Tylenchina</taxon>
        <taxon>Tylenchomorpha</taxon>
        <taxon>Tylenchoidea</taxon>
        <taxon>Meloidogynidae</taxon>
        <taxon>Meloidogyninae</taxon>
        <taxon>Meloidogyne</taxon>
    </lineage>
</organism>
<dbReference type="InterPro" id="IPR035892">
    <property type="entry name" value="C2_domain_sf"/>
</dbReference>
<dbReference type="PROSITE" id="PS50004">
    <property type="entry name" value="C2"/>
    <property type="match status" value="1"/>
</dbReference>
<dbReference type="Pfam" id="PF00168">
    <property type="entry name" value="C2"/>
    <property type="match status" value="1"/>
</dbReference>
<evidence type="ECO:0000259" key="4">
    <source>
        <dbReference type="PROSITE" id="PS50200"/>
    </source>
</evidence>
<dbReference type="Pfam" id="PF00788">
    <property type="entry name" value="RA"/>
    <property type="match status" value="1"/>
</dbReference>
<dbReference type="FunFam" id="2.60.40.150:FF:000183">
    <property type="entry name" value="Phosphoinositide phospholipase C"/>
    <property type="match status" value="1"/>
</dbReference>
<dbReference type="InterPro" id="IPR029071">
    <property type="entry name" value="Ubiquitin-like_domsf"/>
</dbReference>
<keyword evidence="5" id="KW-1185">Reference proteome</keyword>
<evidence type="ECO:0000313" key="6">
    <source>
        <dbReference type="WBParaSite" id="MhA1_Contig418.frz3.fgene4"/>
    </source>
</evidence>